<dbReference type="CDD" id="cd00840">
    <property type="entry name" value="MPP_Mre11_N"/>
    <property type="match status" value="1"/>
</dbReference>
<dbReference type="GO" id="GO:0004519">
    <property type="term" value="F:endonuclease activity"/>
    <property type="evidence" value="ECO:0007669"/>
    <property type="project" value="UniProtKB-KW"/>
</dbReference>
<accession>A0A7C4AKD3</accession>
<dbReference type="PANTHER" id="PTHR30337:SF0">
    <property type="entry name" value="NUCLEASE SBCCD SUBUNIT D"/>
    <property type="match status" value="1"/>
</dbReference>
<evidence type="ECO:0000313" key="6">
    <source>
        <dbReference type="EMBL" id="HGH00213.1"/>
    </source>
</evidence>
<dbReference type="GO" id="GO:0006260">
    <property type="term" value="P:DNA replication"/>
    <property type="evidence" value="ECO:0007669"/>
    <property type="project" value="UniProtKB-KW"/>
</dbReference>
<comment type="similarity">
    <text evidence="4">Belongs to the SbcD family.</text>
</comment>
<dbReference type="InterPro" id="IPR004593">
    <property type="entry name" value="SbcD"/>
</dbReference>
<protein>
    <recommendedName>
        <fullName evidence="4">Nuclease SbcCD subunit D</fullName>
    </recommendedName>
</protein>
<dbReference type="NCBIfam" id="TIGR00619">
    <property type="entry name" value="sbcd"/>
    <property type="match status" value="1"/>
</dbReference>
<dbReference type="InterPro" id="IPR041796">
    <property type="entry name" value="Mre11_N"/>
</dbReference>
<dbReference type="InterPro" id="IPR050535">
    <property type="entry name" value="DNA_Repair-Maintenance_Comp"/>
</dbReference>
<dbReference type="GO" id="GO:0006310">
    <property type="term" value="P:DNA recombination"/>
    <property type="evidence" value="ECO:0007669"/>
    <property type="project" value="UniProtKB-KW"/>
</dbReference>
<proteinExistence type="inferred from homology"/>
<keyword evidence="4" id="KW-0235">DNA replication</keyword>
<evidence type="ECO:0000256" key="4">
    <source>
        <dbReference type="RuleBase" id="RU363069"/>
    </source>
</evidence>
<keyword evidence="1 4" id="KW-0540">Nuclease</keyword>
<dbReference type="PANTHER" id="PTHR30337">
    <property type="entry name" value="COMPONENT OF ATP-DEPENDENT DSDNA EXONUCLEASE"/>
    <property type="match status" value="1"/>
</dbReference>
<name>A0A7C4AKD3_9BACT</name>
<keyword evidence="3 4" id="KW-0269">Exonuclease</keyword>
<comment type="function">
    <text evidence="4">SbcCD cleaves DNA hairpin structures. These structures can inhibit DNA replication and are intermediates in certain DNA recombination reactions. The complex acts as a 3'-&gt;5' double strand exonuclease that can open hairpins. It also has a 5' single-strand endonuclease activity.</text>
</comment>
<dbReference type="InterPro" id="IPR029052">
    <property type="entry name" value="Metallo-depent_PP-like"/>
</dbReference>
<dbReference type="InterPro" id="IPR004843">
    <property type="entry name" value="Calcineurin-like_PHP"/>
</dbReference>
<comment type="caution">
    <text evidence="6">The sequence shown here is derived from an EMBL/GenBank/DDBJ whole genome shotgun (WGS) entry which is preliminary data.</text>
</comment>
<evidence type="ECO:0000256" key="2">
    <source>
        <dbReference type="ARBA" id="ARBA00022801"/>
    </source>
</evidence>
<evidence type="ECO:0000256" key="3">
    <source>
        <dbReference type="ARBA" id="ARBA00022839"/>
    </source>
</evidence>
<evidence type="ECO:0000256" key="1">
    <source>
        <dbReference type="ARBA" id="ARBA00022722"/>
    </source>
</evidence>
<dbReference type="GO" id="GO:0008408">
    <property type="term" value="F:3'-5' exonuclease activity"/>
    <property type="evidence" value="ECO:0007669"/>
    <property type="project" value="InterPro"/>
</dbReference>
<keyword evidence="2 4" id="KW-0378">Hydrolase</keyword>
<dbReference type="EMBL" id="DTHO01000076">
    <property type="protein sequence ID" value="HGH00213.1"/>
    <property type="molecule type" value="Genomic_DNA"/>
</dbReference>
<dbReference type="AlphaFoldDB" id="A0A7C4AKD3"/>
<evidence type="ECO:0000259" key="5">
    <source>
        <dbReference type="Pfam" id="PF00149"/>
    </source>
</evidence>
<dbReference type="Pfam" id="PF00149">
    <property type="entry name" value="Metallophos"/>
    <property type="match status" value="1"/>
</dbReference>
<sequence>MLKLLHTSDWHLGKVFKETTFNLLDIQKLILYEILKIAEIEKPDIVLIAGDIFDTYTPSFEAEKVFYSSVADLSARGSLVIALAGNHDSPEKLLISRPLIDGKHPIIIISDPAEDFSNYNFENESFRISIERDFFKILIKNKNLVVAVKAIPYVSEVRTGLNTEVFLNRVKEIMSPEPGFTCDYFIFSSHIYIQGAQISGSERILQIGGIDYLPLEILPENADYIALGHLHRYQKIGKAVYSGSIYPFDIGEITHKKGVCVFEGENEKFIEFENKNIPKIIKLEFETIEDAINGIPDGDNPCYVIIKSNREYSPSDIDRFLKTYKQRLIKWRFDIEQSEEDIPNIDVSSLTDEQIFIEYFRSKISIQPDRQTISMFLKCLEETRNATNQSLY</sequence>
<feature type="domain" description="Calcineurin-like phosphoesterase" evidence="5">
    <location>
        <begin position="2"/>
        <end position="233"/>
    </location>
</feature>
<reference evidence="6" key="1">
    <citation type="journal article" date="2020" name="mSystems">
        <title>Genome- and Community-Level Interaction Insights into Carbon Utilization and Element Cycling Functions of Hydrothermarchaeota in Hydrothermal Sediment.</title>
        <authorList>
            <person name="Zhou Z."/>
            <person name="Liu Y."/>
            <person name="Xu W."/>
            <person name="Pan J."/>
            <person name="Luo Z.H."/>
            <person name="Li M."/>
        </authorList>
    </citation>
    <scope>NUCLEOTIDE SEQUENCE [LARGE SCALE GENOMIC DNA]</scope>
    <source>
        <strain evidence="6">SpSt-788</strain>
    </source>
</reference>
<dbReference type="SUPFAM" id="SSF56300">
    <property type="entry name" value="Metallo-dependent phosphatases"/>
    <property type="match status" value="1"/>
</dbReference>
<gene>
    <name evidence="4 6" type="primary">sbcD</name>
    <name evidence="6" type="ORF">ENV75_07200</name>
</gene>
<dbReference type="Gene3D" id="3.60.21.10">
    <property type="match status" value="1"/>
</dbReference>
<keyword evidence="4" id="KW-0233">DNA recombination</keyword>
<comment type="subunit">
    <text evidence="4">Heterodimer of SbcC and SbcD.</text>
</comment>
<organism evidence="6">
    <name type="scientific">Thermodesulfovibrio aggregans</name>
    <dbReference type="NCBI Taxonomy" id="86166"/>
    <lineage>
        <taxon>Bacteria</taxon>
        <taxon>Pseudomonadati</taxon>
        <taxon>Nitrospirota</taxon>
        <taxon>Thermodesulfovibrionia</taxon>
        <taxon>Thermodesulfovibrionales</taxon>
        <taxon>Thermodesulfovibrionaceae</taxon>
        <taxon>Thermodesulfovibrio</taxon>
    </lineage>
</organism>
<keyword evidence="4" id="KW-0255">Endonuclease</keyword>